<feature type="transmembrane region" description="Helical" evidence="1">
    <location>
        <begin position="375"/>
        <end position="398"/>
    </location>
</feature>
<feature type="transmembrane region" description="Helical" evidence="1">
    <location>
        <begin position="139"/>
        <end position="160"/>
    </location>
</feature>
<dbReference type="Pfam" id="PF02447">
    <property type="entry name" value="GntP_permease"/>
    <property type="match status" value="1"/>
</dbReference>
<protein>
    <submittedName>
        <fullName evidence="2">Predicted D-glycerate permease</fullName>
    </submittedName>
</protein>
<proteinExistence type="predicted"/>
<gene>
    <name evidence="2" type="ORF">SAMN04488055_2898</name>
</gene>
<sequence length="437" mass="45539">MATSFLQVLLSLAAGIGLIVLLTVKFRVHAFFALFLACFVVGLGVQLSVAEIVTAMKEGFGHILKNLGFVIMLGTMLGVILEHTGSTRVMAAFILKLVGEKNAAAAMGITGFIVGLPIFCDSGYIVLSGLNKSVARRSGISLLVMSVSLASGLYAVHCLIPPHPGATAAAGIIGADIGKLILIGILVAVPAAVVGCWWAAHMGKKIPVTAMDEEEETPVLPDIPVWKAFLPVIVPIILIGVGAFSDLQKGAAFLHVLGDPVIALSIGVILAFFTSTSWHRDALSNLMQEAAEKAGSILVIIGAGGAFGAVLATTKLGDHFSSSLSLGNLGIIFPFLLAFILKTAQGSSTVAIITAASIIHPLLPALGLDSDMGKLLCMLALGGGSMMISHANDAYFWVISKFSGLDMKPMLKVYSMATLFMGLTTLVIVYILSLLLL</sequence>
<feature type="transmembrane region" description="Helical" evidence="1">
    <location>
        <begin position="347"/>
        <end position="368"/>
    </location>
</feature>
<dbReference type="STRING" id="536979.SAMN04488055_2898"/>
<feature type="transmembrane region" description="Helical" evidence="1">
    <location>
        <begin position="228"/>
        <end position="245"/>
    </location>
</feature>
<dbReference type="GO" id="GO:0015128">
    <property type="term" value="F:gluconate transmembrane transporter activity"/>
    <property type="evidence" value="ECO:0007669"/>
    <property type="project" value="InterPro"/>
</dbReference>
<reference evidence="2 3" key="1">
    <citation type="submission" date="2016-11" db="EMBL/GenBank/DDBJ databases">
        <authorList>
            <person name="Jaros S."/>
            <person name="Januszkiewicz K."/>
            <person name="Wedrychowicz H."/>
        </authorList>
    </citation>
    <scope>NUCLEOTIDE SEQUENCE [LARGE SCALE GENOMIC DNA]</scope>
    <source>
        <strain evidence="2 3">DSM 24787</strain>
    </source>
</reference>
<dbReference type="GO" id="GO:0005886">
    <property type="term" value="C:plasma membrane"/>
    <property type="evidence" value="ECO:0007669"/>
    <property type="project" value="TreeGrafter"/>
</dbReference>
<name>A0A1N6GPU0_9BACT</name>
<evidence type="ECO:0000256" key="1">
    <source>
        <dbReference type="SAM" id="Phobius"/>
    </source>
</evidence>
<feature type="transmembrane region" description="Helical" evidence="1">
    <location>
        <begin position="413"/>
        <end position="436"/>
    </location>
</feature>
<feature type="transmembrane region" description="Helical" evidence="1">
    <location>
        <begin position="294"/>
        <end position="312"/>
    </location>
</feature>
<keyword evidence="1" id="KW-1133">Transmembrane helix</keyword>
<feature type="transmembrane region" description="Helical" evidence="1">
    <location>
        <begin position="62"/>
        <end position="81"/>
    </location>
</feature>
<dbReference type="EMBL" id="FSRA01000001">
    <property type="protein sequence ID" value="SIO09518.1"/>
    <property type="molecule type" value="Genomic_DNA"/>
</dbReference>
<evidence type="ECO:0000313" key="2">
    <source>
        <dbReference type="EMBL" id="SIO09518.1"/>
    </source>
</evidence>
<feature type="transmembrane region" description="Helical" evidence="1">
    <location>
        <begin position="324"/>
        <end position="341"/>
    </location>
</feature>
<keyword evidence="3" id="KW-1185">Reference proteome</keyword>
<feature type="transmembrane region" description="Helical" evidence="1">
    <location>
        <begin position="102"/>
        <end position="127"/>
    </location>
</feature>
<feature type="transmembrane region" description="Helical" evidence="1">
    <location>
        <begin position="180"/>
        <end position="200"/>
    </location>
</feature>
<dbReference type="PANTHER" id="PTHR30354:SF11">
    <property type="entry name" value="PERMEASE"/>
    <property type="match status" value="1"/>
</dbReference>
<feature type="transmembrane region" description="Helical" evidence="1">
    <location>
        <begin position="31"/>
        <end position="50"/>
    </location>
</feature>
<organism evidence="2 3">
    <name type="scientific">Chitinophaga niabensis</name>
    <dbReference type="NCBI Taxonomy" id="536979"/>
    <lineage>
        <taxon>Bacteria</taxon>
        <taxon>Pseudomonadati</taxon>
        <taxon>Bacteroidota</taxon>
        <taxon>Chitinophagia</taxon>
        <taxon>Chitinophagales</taxon>
        <taxon>Chitinophagaceae</taxon>
        <taxon>Chitinophaga</taxon>
    </lineage>
</organism>
<dbReference type="AlphaFoldDB" id="A0A1N6GPU0"/>
<feature type="transmembrane region" description="Helical" evidence="1">
    <location>
        <begin position="252"/>
        <end position="274"/>
    </location>
</feature>
<evidence type="ECO:0000313" key="3">
    <source>
        <dbReference type="Proteomes" id="UP000185003"/>
    </source>
</evidence>
<dbReference type="OrthoDB" id="9787129at2"/>
<keyword evidence="1" id="KW-0472">Membrane</keyword>
<keyword evidence="1" id="KW-0812">Transmembrane</keyword>
<accession>A0A1N6GPU0</accession>
<dbReference type="RefSeq" id="WP_074239914.1">
    <property type="nucleotide sequence ID" value="NZ_FSRA01000001.1"/>
</dbReference>
<dbReference type="PANTHER" id="PTHR30354">
    <property type="entry name" value="GNT FAMILY GLUCONATE TRANSPORTER"/>
    <property type="match status" value="1"/>
</dbReference>
<feature type="transmembrane region" description="Helical" evidence="1">
    <location>
        <begin position="6"/>
        <end position="24"/>
    </location>
</feature>
<dbReference type="InterPro" id="IPR003474">
    <property type="entry name" value="Glcn_transporter"/>
</dbReference>
<dbReference type="Proteomes" id="UP000185003">
    <property type="component" value="Unassembled WGS sequence"/>
</dbReference>